<dbReference type="PROSITE" id="PS50110">
    <property type="entry name" value="RESPONSE_REGULATORY"/>
    <property type="match status" value="1"/>
</dbReference>
<evidence type="ECO:0000256" key="7">
    <source>
        <dbReference type="ARBA" id="ARBA00022777"/>
    </source>
</evidence>
<dbReference type="CDD" id="cd00130">
    <property type="entry name" value="PAS"/>
    <property type="match status" value="5"/>
</dbReference>
<dbReference type="CDD" id="cd17546">
    <property type="entry name" value="REC_hyHK_CKI1_RcsC-like"/>
    <property type="match status" value="1"/>
</dbReference>
<dbReference type="Pfam" id="PF02518">
    <property type="entry name" value="HATPase_c"/>
    <property type="match status" value="1"/>
</dbReference>
<feature type="domain" description="PAC" evidence="17">
    <location>
        <begin position="455"/>
        <end position="507"/>
    </location>
</feature>
<feature type="domain" description="PAC" evidence="17">
    <location>
        <begin position="587"/>
        <end position="638"/>
    </location>
</feature>
<evidence type="ECO:0000256" key="11">
    <source>
        <dbReference type="ARBA" id="ARBA00068150"/>
    </source>
</evidence>
<keyword evidence="9" id="KW-0902">Two-component regulatory system</keyword>
<dbReference type="NCBIfam" id="TIGR00229">
    <property type="entry name" value="sensory_box"/>
    <property type="match status" value="4"/>
</dbReference>
<dbReference type="SMART" id="SM00091">
    <property type="entry name" value="PAS"/>
    <property type="match status" value="5"/>
</dbReference>
<dbReference type="InterPro" id="IPR000700">
    <property type="entry name" value="PAS-assoc_C"/>
</dbReference>
<dbReference type="Pfam" id="PF13426">
    <property type="entry name" value="PAS_9"/>
    <property type="match status" value="1"/>
</dbReference>
<name>A0A850EM40_9BACL</name>
<evidence type="ECO:0000256" key="3">
    <source>
        <dbReference type="ARBA" id="ARBA00012438"/>
    </source>
</evidence>
<sequence>MDHFLAENQNILNQAFMKSPVGMAILAPGGSGWLKANPALCRLLGYHETELHTLDFFKGNKKNGDRALLSFQEIMDGLEASADCVLERELRFLTGKGRYIWLSLTFTRIENGQASSSLILYAQDITDRKIADQLTVDSSDLYNLFIKDEQNLISLTLPDGTLSFVSPSSYSLLGYRPEEMIGTNRLDYYHPDDAEEIRRYGKFLESDAVARRVRHKDGHYEWIETAFKVRRGENNESTYILGIGRNVTKRKQNDEALATAQRVARIGSWIWELSSDRLKLSDELQRMLLYPLDKETMYYDDFRQFVHPEDRAYVNETAQRAIAQGGSGEASYRLLLPDHRVVGVHVQWDVVMGPGGKPVQLIGMMQDISDRLKIEEQLRESEYHFRLLSESSLDLISRHAVKDVTYLYCSPASRTLLGYEPEELNGTSVYDYVHPDELVMIKGYMEKGLSTGVLPVITCRFRRKNGSYVWVESNSRFIYDNSGNIVEIISVGRDITERIHHTEQIEKLSNEHTLILNAVSEGILRLDPEGRVTFINPAGAAMLDFQQDEIIGRAYLKHIQQSAYDGVNFGPQESPLMQAIRSGISHDSKDAVLWRRDGSSFLAEYQVTPLFNQGECIGSVLVFQDITDEKEIIRAKESAEKADQAKSEFLAIISHELRTPMNGIMGMTDLLSETELSEEQRGYTDIISQSSDSLLSILNEILDFSKIEAGKMTLVDEPVYLHAVMDSVTELFTPKALEKSILLSCHIDGDVPAVIHGDAARLRQVLVNLVSNAVKFTEAGQVVMHVEREACSSSHKLLLKFNVRDTGIGIPAFKQHQLFQSFSQLHPSINRKYGGTGLGLAICKKLVELMGGAIGVESSEGAGSNFYFTLPLDTIGDGTHSHDNGIILPDTQHWVGSSSEELATKIASEENVELSEESEEIGCLPGGAMLTGLQYGPLSILVVEDHPVNQKLLLTMLEKRGYSADLAENGEQAVAAVMQQSYDLVFMDVQMPVMSGFTAAALIADRVPAERRPYIVAVTAFAGPEDRERCKAVGMHDFISKPFVSSEVERILREHREKISL</sequence>
<evidence type="ECO:0000259" key="14">
    <source>
        <dbReference type="PROSITE" id="PS50109"/>
    </source>
</evidence>
<proteinExistence type="inferred from homology"/>
<dbReference type="SUPFAM" id="SSF55874">
    <property type="entry name" value="ATPase domain of HSP90 chaperone/DNA topoisomerase II/histidine kinase"/>
    <property type="match status" value="1"/>
</dbReference>
<dbReference type="InterPro" id="IPR000014">
    <property type="entry name" value="PAS"/>
</dbReference>
<keyword evidence="6" id="KW-0547">Nucleotide-binding</keyword>
<dbReference type="InterPro" id="IPR011006">
    <property type="entry name" value="CheY-like_superfamily"/>
</dbReference>
<feature type="domain" description="Response regulatory" evidence="15">
    <location>
        <begin position="939"/>
        <end position="1056"/>
    </location>
</feature>
<keyword evidence="7" id="KW-0418">Kinase</keyword>
<feature type="domain" description="PAC" evidence="17">
    <location>
        <begin position="207"/>
        <end position="259"/>
    </location>
</feature>
<dbReference type="SUPFAM" id="SSF55785">
    <property type="entry name" value="PYP-like sensor domain (PAS domain)"/>
    <property type="match status" value="5"/>
</dbReference>
<dbReference type="RefSeq" id="WP_175372012.1">
    <property type="nucleotide sequence ID" value="NZ_JABWCS010000209.1"/>
</dbReference>
<evidence type="ECO:0000256" key="2">
    <source>
        <dbReference type="ARBA" id="ARBA00006402"/>
    </source>
</evidence>
<dbReference type="AlphaFoldDB" id="A0A850EM40"/>
<dbReference type="GO" id="GO:0000155">
    <property type="term" value="F:phosphorelay sensor kinase activity"/>
    <property type="evidence" value="ECO:0007669"/>
    <property type="project" value="InterPro"/>
</dbReference>
<dbReference type="PRINTS" id="PR00344">
    <property type="entry name" value="BCTRLSENSOR"/>
</dbReference>
<feature type="domain" description="PAS" evidence="16">
    <location>
        <begin position="508"/>
        <end position="556"/>
    </location>
</feature>
<dbReference type="PROSITE" id="PS50113">
    <property type="entry name" value="PAC"/>
    <property type="match status" value="5"/>
</dbReference>
<dbReference type="InterPro" id="IPR036890">
    <property type="entry name" value="HATPase_C_sf"/>
</dbReference>
<dbReference type="PROSITE" id="PS50109">
    <property type="entry name" value="HIS_KIN"/>
    <property type="match status" value="1"/>
</dbReference>
<dbReference type="InterPro" id="IPR005467">
    <property type="entry name" value="His_kinase_dom"/>
</dbReference>
<accession>A0A850EM40</accession>
<feature type="domain" description="PAS" evidence="16">
    <location>
        <begin position="407"/>
        <end position="452"/>
    </location>
</feature>
<dbReference type="CDD" id="cd16922">
    <property type="entry name" value="HATPase_EvgS-ArcB-TorS-like"/>
    <property type="match status" value="1"/>
</dbReference>
<protein>
    <recommendedName>
        <fullName evidence="12">Circadian input-output histidine kinase CikA</fullName>
        <ecNumber evidence="3">2.7.13.3</ecNumber>
    </recommendedName>
    <alternativeName>
        <fullName evidence="11">Sensory/regulatory protein RpfC</fullName>
    </alternativeName>
</protein>
<evidence type="ECO:0000256" key="6">
    <source>
        <dbReference type="ARBA" id="ARBA00022741"/>
    </source>
</evidence>
<dbReference type="Proteomes" id="UP000564806">
    <property type="component" value="Unassembled WGS sequence"/>
</dbReference>
<dbReference type="Pfam" id="PF08447">
    <property type="entry name" value="PAS_3"/>
    <property type="match status" value="3"/>
</dbReference>
<dbReference type="SUPFAM" id="SSF52172">
    <property type="entry name" value="CheY-like"/>
    <property type="match status" value="1"/>
</dbReference>
<dbReference type="Gene3D" id="1.10.287.130">
    <property type="match status" value="1"/>
</dbReference>
<dbReference type="Gene3D" id="3.30.565.10">
    <property type="entry name" value="Histidine kinase-like ATPase, C-terminal domain"/>
    <property type="match status" value="1"/>
</dbReference>
<feature type="domain" description="PAC" evidence="17">
    <location>
        <begin position="328"/>
        <end position="380"/>
    </location>
</feature>
<evidence type="ECO:0000256" key="13">
    <source>
        <dbReference type="PROSITE-ProRule" id="PRU00169"/>
    </source>
</evidence>
<dbReference type="EC" id="2.7.13.3" evidence="3"/>
<comment type="catalytic activity">
    <reaction evidence="1">
        <text>ATP + protein L-histidine = ADP + protein N-phospho-L-histidine.</text>
        <dbReference type="EC" id="2.7.13.3"/>
    </reaction>
</comment>
<evidence type="ECO:0000313" key="18">
    <source>
        <dbReference type="EMBL" id="NUU61486.1"/>
    </source>
</evidence>
<evidence type="ECO:0000259" key="15">
    <source>
        <dbReference type="PROSITE" id="PS50110"/>
    </source>
</evidence>
<dbReference type="Pfam" id="PF08448">
    <property type="entry name" value="PAS_4"/>
    <property type="match status" value="1"/>
</dbReference>
<keyword evidence="19" id="KW-1185">Reference proteome</keyword>
<feature type="domain" description="PAC" evidence="17">
    <location>
        <begin position="86"/>
        <end position="137"/>
    </location>
</feature>
<dbReference type="SMART" id="SM00086">
    <property type="entry name" value="PAC"/>
    <property type="match status" value="5"/>
</dbReference>
<evidence type="ECO:0000256" key="10">
    <source>
        <dbReference type="ARBA" id="ARBA00064003"/>
    </source>
</evidence>
<feature type="domain" description="PAS" evidence="16">
    <location>
        <begin position="159"/>
        <end position="212"/>
    </location>
</feature>
<keyword evidence="4 13" id="KW-0597">Phosphoprotein</keyword>
<dbReference type="EMBL" id="JABWCS010000209">
    <property type="protein sequence ID" value="NUU61486.1"/>
    <property type="molecule type" value="Genomic_DNA"/>
</dbReference>
<dbReference type="PROSITE" id="PS50112">
    <property type="entry name" value="PAS"/>
    <property type="match status" value="3"/>
</dbReference>
<dbReference type="PANTHER" id="PTHR45339:SF1">
    <property type="entry name" value="HYBRID SIGNAL TRANSDUCTION HISTIDINE KINASE J"/>
    <property type="match status" value="1"/>
</dbReference>
<reference evidence="18" key="1">
    <citation type="submission" date="2020-06" db="EMBL/GenBank/DDBJ databases">
        <title>Paenibacillus sp. nov., isolated from soil.</title>
        <authorList>
            <person name="Seo Y.L."/>
        </authorList>
    </citation>
    <scope>NUCLEOTIDE SEQUENCE [LARGE SCALE GENOMIC DNA]</scope>
    <source>
        <strain evidence="18">JW14</strain>
    </source>
</reference>
<dbReference type="SMART" id="SM00448">
    <property type="entry name" value="REC"/>
    <property type="match status" value="1"/>
</dbReference>
<dbReference type="PANTHER" id="PTHR45339">
    <property type="entry name" value="HYBRID SIGNAL TRANSDUCTION HISTIDINE KINASE J"/>
    <property type="match status" value="1"/>
</dbReference>
<dbReference type="Gene3D" id="3.30.450.20">
    <property type="entry name" value="PAS domain"/>
    <property type="match status" value="5"/>
</dbReference>
<evidence type="ECO:0000256" key="1">
    <source>
        <dbReference type="ARBA" id="ARBA00000085"/>
    </source>
</evidence>
<dbReference type="Pfam" id="PF00512">
    <property type="entry name" value="HisKA"/>
    <property type="match status" value="1"/>
</dbReference>
<evidence type="ECO:0000256" key="12">
    <source>
        <dbReference type="ARBA" id="ARBA00074306"/>
    </source>
</evidence>
<comment type="subunit">
    <text evidence="10">At low DSF concentrations, interacts with RpfF.</text>
</comment>
<dbReference type="InterPro" id="IPR036097">
    <property type="entry name" value="HisK_dim/P_sf"/>
</dbReference>
<dbReference type="InterPro" id="IPR035965">
    <property type="entry name" value="PAS-like_dom_sf"/>
</dbReference>
<dbReference type="InterPro" id="IPR013655">
    <property type="entry name" value="PAS_fold_3"/>
</dbReference>
<evidence type="ECO:0000313" key="19">
    <source>
        <dbReference type="Proteomes" id="UP000564806"/>
    </source>
</evidence>
<dbReference type="InterPro" id="IPR003661">
    <property type="entry name" value="HisK_dim/P_dom"/>
</dbReference>
<dbReference type="SMART" id="SM00387">
    <property type="entry name" value="HATPase_c"/>
    <property type="match status" value="1"/>
</dbReference>
<dbReference type="InterPro" id="IPR001610">
    <property type="entry name" value="PAC"/>
</dbReference>
<dbReference type="SMART" id="SM00388">
    <property type="entry name" value="HisKA"/>
    <property type="match status" value="1"/>
</dbReference>
<evidence type="ECO:0000259" key="16">
    <source>
        <dbReference type="PROSITE" id="PS50112"/>
    </source>
</evidence>
<dbReference type="FunFam" id="3.30.565.10:FF:000010">
    <property type="entry name" value="Sensor histidine kinase RcsC"/>
    <property type="match status" value="1"/>
</dbReference>
<evidence type="ECO:0000256" key="8">
    <source>
        <dbReference type="ARBA" id="ARBA00022840"/>
    </source>
</evidence>
<dbReference type="SUPFAM" id="SSF47384">
    <property type="entry name" value="Homodimeric domain of signal transducing histidine kinase"/>
    <property type="match status" value="1"/>
</dbReference>
<dbReference type="InterPro" id="IPR001789">
    <property type="entry name" value="Sig_transdc_resp-reg_receiver"/>
</dbReference>
<feature type="domain" description="Histidine kinase" evidence="14">
    <location>
        <begin position="652"/>
        <end position="874"/>
    </location>
</feature>
<dbReference type="InterPro" id="IPR003594">
    <property type="entry name" value="HATPase_dom"/>
</dbReference>
<dbReference type="GO" id="GO:0005524">
    <property type="term" value="F:ATP binding"/>
    <property type="evidence" value="ECO:0007669"/>
    <property type="project" value="UniProtKB-KW"/>
</dbReference>
<keyword evidence="5" id="KW-0808">Transferase</keyword>
<dbReference type="InterPro" id="IPR004358">
    <property type="entry name" value="Sig_transdc_His_kin-like_C"/>
</dbReference>
<dbReference type="Gene3D" id="3.40.50.2300">
    <property type="match status" value="1"/>
</dbReference>
<dbReference type="Pfam" id="PF00072">
    <property type="entry name" value="Response_reg"/>
    <property type="match status" value="1"/>
</dbReference>
<dbReference type="FunFam" id="1.10.287.130:FF:000002">
    <property type="entry name" value="Two-component osmosensing histidine kinase"/>
    <property type="match status" value="1"/>
</dbReference>
<organism evidence="18 19">
    <name type="scientific">Paenibacillus agri</name>
    <dbReference type="NCBI Taxonomy" id="2744309"/>
    <lineage>
        <taxon>Bacteria</taxon>
        <taxon>Bacillati</taxon>
        <taxon>Bacillota</taxon>
        <taxon>Bacilli</taxon>
        <taxon>Bacillales</taxon>
        <taxon>Paenibacillaceae</taxon>
        <taxon>Paenibacillus</taxon>
    </lineage>
</organism>
<feature type="modified residue" description="4-aspartylphosphate" evidence="13">
    <location>
        <position position="988"/>
    </location>
</feature>
<comment type="caution">
    <text evidence="18">The sequence shown here is derived from an EMBL/GenBank/DDBJ whole genome shotgun (WGS) entry which is preliminary data.</text>
</comment>
<comment type="similarity">
    <text evidence="2">In the N-terminal section; belongs to the phytochrome family.</text>
</comment>
<evidence type="ECO:0000256" key="9">
    <source>
        <dbReference type="ARBA" id="ARBA00023012"/>
    </source>
</evidence>
<dbReference type="InterPro" id="IPR013656">
    <property type="entry name" value="PAS_4"/>
</dbReference>
<evidence type="ECO:0000256" key="5">
    <source>
        <dbReference type="ARBA" id="ARBA00022679"/>
    </source>
</evidence>
<gene>
    <name evidence="18" type="ORF">HPT30_14180</name>
</gene>
<evidence type="ECO:0000259" key="17">
    <source>
        <dbReference type="PROSITE" id="PS50113"/>
    </source>
</evidence>
<keyword evidence="8" id="KW-0067">ATP-binding</keyword>
<dbReference type="CDD" id="cd00082">
    <property type="entry name" value="HisKA"/>
    <property type="match status" value="1"/>
</dbReference>
<evidence type="ECO:0000256" key="4">
    <source>
        <dbReference type="ARBA" id="ARBA00022553"/>
    </source>
</evidence>